<evidence type="ECO:0000256" key="7">
    <source>
        <dbReference type="ARBA" id="ARBA00022840"/>
    </source>
</evidence>
<dbReference type="AlphaFoldDB" id="A0A1Y1UWI8"/>
<feature type="transmembrane region" description="Helical" evidence="10">
    <location>
        <begin position="155"/>
        <end position="176"/>
    </location>
</feature>
<keyword evidence="8 10" id="KW-1133">Transmembrane helix</keyword>
<evidence type="ECO:0000256" key="5">
    <source>
        <dbReference type="ARBA" id="ARBA00022737"/>
    </source>
</evidence>
<feature type="domain" description="ABC transporter" evidence="11">
    <location>
        <begin position="319"/>
        <end position="555"/>
    </location>
</feature>
<dbReference type="InterPro" id="IPR013525">
    <property type="entry name" value="ABC2_TM"/>
</dbReference>
<evidence type="ECO:0000256" key="8">
    <source>
        <dbReference type="ARBA" id="ARBA00022989"/>
    </source>
</evidence>
<gene>
    <name evidence="12" type="ORF">BCR36DRAFT_309075</name>
</gene>
<dbReference type="Proteomes" id="UP000193719">
    <property type="component" value="Unassembled WGS sequence"/>
</dbReference>
<feature type="transmembrane region" description="Helical" evidence="10">
    <location>
        <begin position="87"/>
        <end position="112"/>
    </location>
</feature>
<comment type="caution">
    <text evidence="12">The sequence shown here is derived from an EMBL/GenBank/DDBJ whole genome shotgun (WGS) entry which is preliminary data.</text>
</comment>
<keyword evidence="4 10" id="KW-0812">Transmembrane</keyword>
<evidence type="ECO:0000313" key="12">
    <source>
        <dbReference type="EMBL" id="ORX41992.1"/>
    </source>
</evidence>
<dbReference type="PROSITE" id="PS00211">
    <property type="entry name" value="ABC_TRANSPORTER_1"/>
    <property type="match status" value="1"/>
</dbReference>
<dbReference type="Pfam" id="PF00005">
    <property type="entry name" value="ABC_tran"/>
    <property type="match status" value="1"/>
</dbReference>
<dbReference type="EMBL" id="MCFH01000073">
    <property type="protein sequence ID" value="ORX41992.1"/>
    <property type="molecule type" value="Genomic_DNA"/>
</dbReference>
<name>A0A1Y1UWI8_9FUNG</name>
<keyword evidence="9 10" id="KW-0472">Membrane</keyword>
<feature type="transmembrane region" description="Helical" evidence="10">
    <location>
        <begin position="220"/>
        <end position="241"/>
    </location>
</feature>
<feature type="transmembrane region" description="Helical" evidence="10">
    <location>
        <begin position="124"/>
        <end position="148"/>
    </location>
</feature>
<dbReference type="FunFam" id="3.40.50.300:FF:000665">
    <property type="entry name" value="ABC transporter A family member 2"/>
    <property type="match status" value="1"/>
</dbReference>
<dbReference type="GO" id="GO:0140359">
    <property type="term" value="F:ABC-type transporter activity"/>
    <property type="evidence" value="ECO:0007669"/>
    <property type="project" value="InterPro"/>
</dbReference>
<comment type="subcellular location">
    <subcellularLocation>
        <location evidence="1">Membrane</location>
        <topology evidence="1">Multi-pass membrane protein</topology>
    </subcellularLocation>
</comment>
<dbReference type="GO" id="GO:0016887">
    <property type="term" value="F:ATP hydrolysis activity"/>
    <property type="evidence" value="ECO:0007669"/>
    <property type="project" value="InterPro"/>
</dbReference>
<keyword evidence="5" id="KW-0677">Repeat</keyword>
<feature type="transmembrane region" description="Helical" evidence="10">
    <location>
        <begin position="182"/>
        <end position="200"/>
    </location>
</feature>
<dbReference type="Gene3D" id="3.40.50.300">
    <property type="entry name" value="P-loop containing nucleotide triphosphate hydrolases"/>
    <property type="match status" value="1"/>
</dbReference>
<keyword evidence="7" id="KW-0067">ATP-binding</keyword>
<dbReference type="InterPro" id="IPR027417">
    <property type="entry name" value="P-loop_NTPase"/>
</dbReference>
<dbReference type="PROSITE" id="PS50893">
    <property type="entry name" value="ABC_TRANSPORTER_2"/>
    <property type="match status" value="1"/>
</dbReference>
<evidence type="ECO:0000256" key="3">
    <source>
        <dbReference type="ARBA" id="ARBA00022448"/>
    </source>
</evidence>
<dbReference type="GO" id="GO:0016020">
    <property type="term" value="C:membrane"/>
    <property type="evidence" value="ECO:0007669"/>
    <property type="project" value="UniProtKB-SubCell"/>
</dbReference>
<dbReference type="GO" id="GO:0005319">
    <property type="term" value="F:lipid transporter activity"/>
    <property type="evidence" value="ECO:0007669"/>
    <property type="project" value="TreeGrafter"/>
</dbReference>
<dbReference type="PANTHER" id="PTHR19229:SF36">
    <property type="entry name" value="ATP-BINDING CASSETTE SUB-FAMILY A MEMBER 2"/>
    <property type="match status" value="1"/>
</dbReference>
<accession>A0A1Y1UWI8</accession>
<keyword evidence="12" id="KW-0378">Hydrolase</keyword>
<dbReference type="OrthoDB" id="8061355at2759"/>
<evidence type="ECO:0000256" key="9">
    <source>
        <dbReference type="ARBA" id="ARBA00023136"/>
    </source>
</evidence>
<evidence type="ECO:0000256" key="4">
    <source>
        <dbReference type="ARBA" id="ARBA00022692"/>
    </source>
</evidence>
<dbReference type="Pfam" id="PF12698">
    <property type="entry name" value="ABC2_membrane_3"/>
    <property type="match status" value="1"/>
</dbReference>
<dbReference type="InterPro" id="IPR017871">
    <property type="entry name" value="ABC_transporter-like_CS"/>
</dbReference>
<protein>
    <submittedName>
        <fullName evidence="12">p-loop containing nucleoside triphosphate hydrolase protein</fullName>
    </submittedName>
</protein>
<feature type="transmembrane region" description="Helical" evidence="10">
    <location>
        <begin position="41"/>
        <end position="66"/>
    </location>
</feature>
<keyword evidence="6" id="KW-0547">Nucleotide-binding</keyword>
<dbReference type="STRING" id="1754191.A0A1Y1UWI8"/>
<keyword evidence="13" id="KW-1185">Reference proteome</keyword>
<dbReference type="PANTHER" id="PTHR19229">
    <property type="entry name" value="ATP-BINDING CASSETTE TRANSPORTER SUBFAMILY A ABCA"/>
    <property type="match status" value="1"/>
</dbReference>
<dbReference type="SUPFAM" id="SSF52540">
    <property type="entry name" value="P-loop containing nucleoside triphosphate hydrolases"/>
    <property type="match status" value="1"/>
</dbReference>
<dbReference type="GO" id="GO:0005524">
    <property type="term" value="F:ATP binding"/>
    <property type="evidence" value="ECO:0007669"/>
    <property type="project" value="UniProtKB-KW"/>
</dbReference>
<evidence type="ECO:0000256" key="1">
    <source>
        <dbReference type="ARBA" id="ARBA00004141"/>
    </source>
</evidence>
<dbReference type="CDD" id="cd03263">
    <property type="entry name" value="ABC_subfamily_A"/>
    <property type="match status" value="1"/>
</dbReference>
<evidence type="ECO:0000256" key="6">
    <source>
        <dbReference type="ARBA" id="ARBA00022741"/>
    </source>
</evidence>
<dbReference type="InterPro" id="IPR003439">
    <property type="entry name" value="ABC_transporter-like_ATP-bd"/>
</dbReference>
<evidence type="ECO:0000256" key="10">
    <source>
        <dbReference type="SAM" id="Phobius"/>
    </source>
</evidence>
<organism evidence="12 13">
    <name type="scientific">Piromyces finnis</name>
    <dbReference type="NCBI Taxonomy" id="1754191"/>
    <lineage>
        <taxon>Eukaryota</taxon>
        <taxon>Fungi</taxon>
        <taxon>Fungi incertae sedis</taxon>
        <taxon>Chytridiomycota</taxon>
        <taxon>Chytridiomycota incertae sedis</taxon>
        <taxon>Neocallimastigomycetes</taxon>
        <taxon>Neocallimastigales</taxon>
        <taxon>Neocallimastigaceae</taxon>
        <taxon>Piromyces</taxon>
    </lineage>
</organism>
<evidence type="ECO:0000259" key="11">
    <source>
        <dbReference type="PROSITE" id="PS50893"/>
    </source>
</evidence>
<proteinExistence type="inferred from homology"/>
<evidence type="ECO:0000313" key="13">
    <source>
        <dbReference type="Proteomes" id="UP000193719"/>
    </source>
</evidence>
<comment type="similarity">
    <text evidence="2">Belongs to the ABC transporter superfamily. ABCA family.</text>
</comment>
<dbReference type="SMART" id="SM00382">
    <property type="entry name" value="AAA"/>
    <property type="match status" value="1"/>
</dbReference>
<sequence length="639" mass="72679">MYFLTELSNTIIRKLSDNTQMITQGFRAFPEKTTTSLPVDLASIIGIVLFPWGVSFLFPIFVLSLVKEKEERFLVMMNMNGMKSSTYYIATYLTNLVLALISMICFIVVGIICGMEMFKKTSMLIIILVFFIWSNILVAVSFVFSFFFKRNSSALITSFLVTLISIVFSMSLFSIFEQNYVYFIWPFFAFYYILISMNGIAVDKASPGYQLHDFHPGSSIFAATMFMIGVFFILILLAMYLNAVIPQEYGAHQPWHLNIFRRIRRCFGGKKDEDSMEFDASNPFYTEKEAEDAKKLEDDDVRVERERVLSGRYDHNSPLIIKNVRKEYPPRKKDKKPHVAVHSVSFAVEEGVVFGLLGPNGAGKTTLIHSLIGVYTPTSGYARLAGYNIKTDMDQVYKRIGICPQHDILWDDLTVMEHLLFYARLKGIPKDQEKEAVQKSMANVGLESFKDNLARGLSGGEKRRLSIAIALIGDPKLVFLDEPTTGLDPDVRRLIWDILNEISCNRTIVITTHSMEEAEVLCHRIGIMSHGTLRCCATQLRLKELYGSGFRLSYINKAENYNEVKQFITSIIPEDHKVVRDLASNSIYEFIPTQGLITKLFDLLDDNKEKYGIIDWGISQSSLEEVFLSIISDDDADAS</sequence>
<reference evidence="12 13" key="2">
    <citation type="submission" date="2016-08" db="EMBL/GenBank/DDBJ databases">
        <title>Pervasive Adenine N6-methylation of Active Genes in Fungi.</title>
        <authorList>
            <consortium name="DOE Joint Genome Institute"/>
            <person name="Mondo S.J."/>
            <person name="Dannebaum R.O."/>
            <person name="Kuo R.C."/>
            <person name="Labutti K."/>
            <person name="Haridas S."/>
            <person name="Kuo A."/>
            <person name="Salamov A."/>
            <person name="Ahrendt S.R."/>
            <person name="Lipzen A."/>
            <person name="Sullivan W."/>
            <person name="Andreopoulos W.B."/>
            <person name="Clum A."/>
            <person name="Lindquist E."/>
            <person name="Daum C."/>
            <person name="Ramamoorthy G.K."/>
            <person name="Gryganskyi A."/>
            <person name="Culley D."/>
            <person name="Magnuson J.K."/>
            <person name="James T.Y."/>
            <person name="O'Malley M.A."/>
            <person name="Stajich J.E."/>
            <person name="Spatafora J.W."/>
            <person name="Visel A."/>
            <person name="Grigoriev I.V."/>
        </authorList>
    </citation>
    <scope>NUCLEOTIDE SEQUENCE [LARGE SCALE GENOMIC DNA]</scope>
    <source>
        <strain evidence="13">finn</strain>
    </source>
</reference>
<keyword evidence="3" id="KW-0813">Transport</keyword>
<evidence type="ECO:0000256" key="2">
    <source>
        <dbReference type="ARBA" id="ARBA00008869"/>
    </source>
</evidence>
<dbReference type="InterPro" id="IPR003593">
    <property type="entry name" value="AAA+_ATPase"/>
</dbReference>
<dbReference type="InterPro" id="IPR026082">
    <property type="entry name" value="ABCA"/>
</dbReference>
<reference evidence="12 13" key="1">
    <citation type="submission" date="2016-08" db="EMBL/GenBank/DDBJ databases">
        <title>Genomes of anaerobic fungi encode conserved fungal cellulosomes for biomass hydrolysis.</title>
        <authorList>
            <consortium name="DOE Joint Genome Institute"/>
            <person name="Haitjema C.H."/>
            <person name="Gilmore S.P."/>
            <person name="Henske J.K."/>
            <person name="Solomon K.V."/>
            <person name="De Groot R."/>
            <person name="Kuo A."/>
            <person name="Mondo S.J."/>
            <person name="Salamov A.A."/>
            <person name="Labutti K."/>
            <person name="Zhao Z."/>
            <person name="Chiniquy J."/>
            <person name="Barry K."/>
            <person name="Brewer H.M."/>
            <person name="Purvine S.O."/>
            <person name="Wright A.T."/>
            <person name="Boxma B."/>
            <person name="Van Alen T."/>
            <person name="Hackstein J.H."/>
            <person name="Baker S.E."/>
            <person name="Grigoriev I.V."/>
            <person name="O'Malley M.A."/>
        </authorList>
    </citation>
    <scope>NUCLEOTIDE SEQUENCE [LARGE SCALE GENOMIC DNA]</scope>
    <source>
        <strain evidence="13">finn</strain>
    </source>
</reference>